<gene>
    <name evidence="4" type="ORF">FC40_GL001231</name>
</gene>
<evidence type="ECO:0000256" key="2">
    <source>
        <dbReference type="SAM" id="Phobius"/>
    </source>
</evidence>
<comment type="caution">
    <text evidence="4">The sequence shown here is derived from an EMBL/GenBank/DDBJ whole genome shotgun (WGS) entry which is preliminary data.</text>
</comment>
<evidence type="ECO:0000256" key="3">
    <source>
        <dbReference type="SAM" id="SignalP"/>
    </source>
</evidence>
<name>A0A0R1X0N7_9LACO</name>
<feature type="transmembrane region" description="Helical" evidence="2">
    <location>
        <begin position="141"/>
        <end position="162"/>
    </location>
</feature>
<reference evidence="4 5" key="1">
    <citation type="journal article" date="2015" name="Genome Announc.">
        <title>Expanding the biotechnology potential of lactobacilli through comparative genomics of 213 strains and associated genera.</title>
        <authorList>
            <person name="Sun Z."/>
            <person name="Harris H.M."/>
            <person name="McCann A."/>
            <person name="Guo C."/>
            <person name="Argimon S."/>
            <person name="Zhang W."/>
            <person name="Yang X."/>
            <person name="Jeffery I.B."/>
            <person name="Cooney J.C."/>
            <person name="Kagawa T.F."/>
            <person name="Liu W."/>
            <person name="Song Y."/>
            <person name="Salvetti E."/>
            <person name="Wrobel A."/>
            <person name="Rasinkangas P."/>
            <person name="Parkhill J."/>
            <person name="Rea M.C."/>
            <person name="O'Sullivan O."/>
            <person name="Ritari J."/>
            <person name="Douillard F.P."/>
            <person name="Paul Ross R."/>
            <person name="Yang R."/>
            <person name="Briner A.E."/>
            <person name="Felis G.E."/>
            <person name="de Vos W.M."/>
            <person name="Barrangou R."/>
            <person name="Klaenhammer T.R."/>
            <person name="Caufield P.W."/>
            <person name="Cui Y."/>
            <person name="Zhang H."/>
            <person name="O'Toole P.W."/>
        </authorList>
    </citation>
    <scope>NUCLEOTIDE SEQUENCE [LARGE SCALE GENOMIC DNA]</scope>
    <source>
        <strain evidence="4 5">DSM 18933</strain>
    </source>
</reference>
<evidence type="ECO:0000313" key="4">
    <source>
        <dbReference type="EMBL" id="KRM19980.1"/>
    </source>
</evidence>
<feature type="compositionally biased region" description="Basic and acidic residues" evidence="1">
    <location>
        <begin position="45"/>
        <end position="61"/>
    </location>
</feature>
<dbReference type="STRING" id="1423755.FC40_GL001231"/>
<keyword evidence="5" id="KW-1185">Reference proteome</keyword>
<accession>A0A0R1X0N7</accession>
<dbReference type="EMBL" id="AZGD01000023">
    <property type="protein sequence ID" value="KRM19980.1"/>
    <property type="molecule type" value="Genomic_DNA"/>
</dbReference>
<keyword evidence="2" id="KW-0472">Membrane</keyword>
<feature type="signal peptide" evidence="3">
    <location>
        <begin position="1"/>
        <end position="28"/>
    </location>
</feature>
<feature type="chain" id="PRO_5006413004" description="Gram-positive cocci surface proteins LPxTG domain-containing protein" evidence="3">
    <location>
        <begin position="29"/>
        <end position="167"/>
    </location>
</feature>
<evidence type="ECO:0000313" key="5">
    <source>
        <dbReference type="Proteomes" id="UP000051054"/>
    </source>
</evidence>
<evidence type="ECO:0008006" key="6">
    <source>
        <dbReference type="Google" id="ProtNLM"/>
    </source>
</evidence>
<keyword evidence="2" id="KW-1133">Transmembrane helix</keyword>
<proteinExistence type="predicted"/>
<keyword evidence="3" id="KW-0732">Signal</keyword>
<evidence type="ECO:0000256" key="1">
    <source>
        <dbReference type="SAM" id="MobiDB-lite"/>
    </source>
</evidence>
<dbReference type="Proteomes" id="UP000051054">
    <property type="component" value="Unassembled WGS sequence"/>
</dbReference>
<protein>
    <recommendedName>
        <fullName evidence="6">Gram-positive cocci surface proteins LPxTG domain-containing protein</fullName>
    </recommendedName>
</protein>
<keyword evidence="2" id="KW-0812">Transmembrane</keyword>
<dbReference type="AlphaFoldDB" id="A0A0R1X0N7"/>
<dbReference type="PATRIC" id="fig|1423755.3.peg.1302"/>
<feature type="region of interest" description="Disordered" evidence="1">
    <location>
        <begin position="38"/>
        <end position="72"/>
    </location>
</feature>
<feature type="compositionally biased region" description="Polar residues" evidence="1">
    <location>
        <begin position="62"/>
        <end position="72"/>
    </location>
</feature>
<sequence length="167" mass="18216">MVKNKLFFLAKLGLTLTLMLSLSTTVFADSPKKQGATVSTIVGEKQNKKDVSRENKEHPKTTADTASETSIVKTPQTYVTKTINDDEKKESSKQVTVEVKSKEKKYITAKIPGKIDTKNGINTPAHRVSTPIFEGNPFNSWSFSMGIIALALAAGVLGAIFIRKGEK</sequence>
<dbReference type="RefSeq" id="WP_025022191.1">
    <property type="nucleotide sequence ID" value="NZ_AZGD01000023.1"/>
</dbReference>
<organism evidence="4 5">
    <name type="scientific">Ligilactobacillus hayakitensis DSM 18933 = JCM 14209</name>
    <dbReference type="NCBI Taxonomy" id="1423755"/>
    <lineage>
        <taxon>Bacteria</taxon>
        <taxon>Bacillati</taxon>
        <taxon>Bacillota</taxon>
        <taxon>Bacilli</taxon>
        <taxon>Lactobacillales</taxon>
        <taxon>Lactobacillaceae</taxon>
        <taxon>Ligilactobacillus</taxon>
    </lineage>
</organism>